<keyword evidence="6" id="KW-1185">Reference proteome</keyword>
<dbReference type="Proteomes" id="UP001302812">
    <property type="component" value="Unassembled WGS sequence"/>
</dbReference>
<sequence length="746" mass="82394">MRDDNLKVEKRNRPPKSCDPCRLRKMKCNRTLPCDTCVRRGKSSSCQYASNADRSNPRATNKVTVIERLRNLENMVVALGEVHGHQGSTVVPPPLAGQGQSTTNVDIQPTNDSLLLTIPGPAVPTVASVQRGGPPSQANTHVIPQTRSQKGFYVDPSHWSSLLEDIRHIRDELSPSHTSIDEETWISSNPSVNAEGNSAEGTPNSDLVFGAIGPLDITQILENLPSRSACDRLVSHYFRARHALLPIVHPVKFQRDYVSFWEAPQSASPIWIALLFAILSLAKSMSELSGTSHGAAEPIPSAKLLSRATEQCLVFGGYARAREHCLEVLLVHLQSCYIRSKDSDLNLWLFMGVIIRLALKMGYHRDPAKLPKAEFSPFESEMRRRVWATIFQIDTLMSFQMGHPSMIPVDCCDVELPRNLENSDFCPETVVLPEARPVTDCTPVLYTIAKASVMSMFRAVVSHTRSLASPPYDQTLALDEQLRNAYSNIPPALKYVPISQSIVDSPGIIMDRTTIEILHLKSIIVLHRQYITACRENPLFNTSRSACLQAVESVLSRQVELHEATQPGCQLYDQKWMVSALTTNDFILAAMVLCLELTIRTQRPSLCTSSAGKGPNLMVEDPEFARYFQLLQQSQRIFAGASDSSAEARVASEAISSTVRMVADGVKLRPGTPRHGLHHPTPGSYSGVVEARLPPNTQIPTGMIYGETPYVDWGVLDNPLQEPLSDALDLESWIMEALEASGPVDP</sequence>
<comment type="subcellular location">
    <subcellularLocation>
        <location evidence="1">Nucleus</location>
    </subcellularLocation>
</comment>
<accession>A0AAN6QC41</accession>
<dbReference type="SMART" id="SM00066">
    <property type="entry name" value="GAL4"/>
    <property type="match status" value="1"/>
</dbReference>
<keyword evidence="3" id="KW-0539">Nucleus</keyword>
<dbReference type="Pfam" id="PF00172">
    <property type="entry name" value="Zn_clus"/>
    <property type="match status" value="1"/>
</dbReference>
<dbReference type="PANTHER" id="PTHR31001:SF49">
    <property type="entry name" value="ZN(II)2CYS6 TRANSCRIPTION FACTOR (EUROFUNG)"/>
    <property type="match status" value="1"/>
</dbReference>
<dbReference type="AlphaFoldDB" id="A0AAN6QC41"/>
<dbReference type="CDD" id="cd12148">
    <property type="entry name" value="fungal_TF_MHR"/>
    <property type="match status" value="1"/>
</dbReference>
<dbReference type="InterPro" id="IPR036864">
    <property type="entry name" value="Zn2-C6_fun-type_DNA-bd_sf"/>
</dbReference>
<evidence type="ECO:0000256" key="3">
    <source>
        <dbReference type="ARBA" id="ARBA00023242"/>
    </source>
</evidence>
<dbReference type="Gene3D" id="4.10.240.10">
    <property type="entry name" value="Zn(2)-C6 fungal-type DNA-binding domain"/>
    <property type="match status" value="1"/>
</dbReference>
<dbReference type="InterPro" id="IPR050613">
    <property type="entry name" value="Sec_Metabolite_Reg"/>
</dbReference>
<dbReference type="InterPro" id="IPR007219">
    <property type="entry name" value="XnlR_reg_dom"/>
</dbReference>
<dbReference type="PROSITE" id="PS50048">
    <property type="entry name" value="ZN2_CY6_FUNGAL_2"/>
    <property type="match status" value="1"/>
</dbReference>
<organism evidence="5 6">
    <name type="scientific">Canariomyces notabilis</name>
    <dbReference type="NCBI Taxonomy" id="2074819"/>
    <lineage>
        <taxon>Eukaryota</taxon>
        <taxon>Fungi</taxon>
        <taxon>Dikarya</taxon>
        <taxon>Ascomycota</taxon>
        <taxon>Pezizomycotina</taxon>
        <taxon>Sordariomycetes</taxon>
        <taxon>Sordariomycetidae</taxon>
        <taxon>Sordariales</taxon>
        <taxon>Chaetomiaceae</taxon>
        <taxon>Canariomyces</taxon>
    </lineage>
</organism>
<reference evidence="5" key="2">
    <citation type="submission" date="2023-05" db="EMBL/GenBank/DDBJ databases">
        <authorList>
            <consortium name="Lawrence Berkeley National Laboratory"/>
            <person name="Steindorff A."/>
            <person name="Hensen N."/>
            <person name="Bonometti L."/>
            <person name="Westerberg I."/>
            <person name="Brannstrom I.O."/>
            <person name="Guillou S."/>
            <person name="Cros-Aarteil S."/>
            <person name="Calhoun S."/>
            <person name="Haridas S."/>
            <person name="Kuo A."/>
            <person name="Mondo S."/>
            <person name="Pangilinan J."/>
            <person name="Riley R."/>
            <person name="Labutti K."/>
            <person name="Andreopoulos B."/>
            <person name="Lipzen A."/>
            <person name="Chen C."/>
            <person name="Yanf M."/>
            <person name="Daum C."/>
            <person name="Ng V."/>
            <person name="Clum A."/>
            <person name="Ohm R."/>
            <person name="Martin F."/>
            <person name="Silar P."/>
            <person name="Natvig D."/>
            <person name="Lalanne C."/>
            <person name="Gautier V."/>
            <person name="Ament-Velasquez S.L."/>
            <person name="Kruys A."/>
            <person name="Hutchinson M.I."/>
            <person name="Powell A.J."/>
            <person name="Barry K."/>
            <person name="Miller A.N."/>
            <person name="Grigoriev I.V."/>
            <person name="Debuchy R."/>
            <person name="Gladieux P."/>
            <person name="Thoren M.H."/>
            <person name="Johannesson H."/>
        </authorList>
    </citation>
    <scope>NUCLEOTIDE SEQUENCE</scope>
    <source>
        <strain evidence="5">CBS 508.74</strain>
    </source>
</reference>
<keyword evidence="2" id="KW-0479">Metal-binding</keyword>
<dbReference type="GO" id="GO:0003677">
    <property type="term" value="F:DNA binding"/>
    <property type="evidence" value="ECO:0007669"/>
    <property type="project" value="InterPro"/>
</dbReference>
<dbReference type="GO" id="GO:0008270">
    <property type="term" value="F:zinc ion binding"/>
    <property type="evidence" value="ECO:0007669"/>
    <property type="project" value="InterPro"/>
</dbReference>
<dbReference type="GO" id="GO:0006351">
    <property type="term" value="P:DNA-templated transcription"/>
    <property type="evidence" value="ECO:0007669"/>
    <property type="project" value="InterPro"/>
</dbReference>
<dbReference type="GeneID" id="89934038"/>
<dbReference type="CDD" id="cd00067">
    <property type="entry name" value="GAL4"/>
    <property type="match status" value="1"/>
</dbReference>
<dbReference type="GO" id="GO:0000981">
    <property type="term" value="F:DNA-binding transcription factor activity, RNA polymerase II-specific"/>
    <property type="evidence" value="ECO:0007669"/>
    <property type="project" value="InterPro"/>
</dbReference>
<evidence type="ECO:0000256" key="2">
    <source>
        <dbReference type="ARBA" id="ARBA00022723"/>
    </source>
</evidence>
<dbReference type="PROSITE" id="PS00463">
    <property type="entry name" value="ZN2_CY6_FUNGAL_1"/>
    <property type="match status" value="1"/>
</dbReference>
<feature type="domain" description="Zn(2)-C6 fungal-type" evidence="4">
    <location>
        <begin position="17"/>
        <end position="48"/>
    </location>
</feature>
<dbReference type="RefSeq" id="XP_064665003.1">
    <property type="nucleotide sequence ID" value="XM_064809914.1"/>
</dbReference>
<dbReference type="GO" id="GO:0005634">
    <property type="term" value="C:nucleus"/>
    <property type="evidence" value="ECO:0007669"/>
    <property type="project" value="UniProtKB-SubCell"/>
</dbReference>
<comment type="caution">
    <text evidence="5">The sequence shown here is derived from an EMBL/GenBank/DDBJ whole genome shotgun (WGS) entry which is preliminary data.</text>
</comment>
<dbReference type="InterPro" id="IPR001138">
    <property type="entry name" value="Zn2Cys6_DnaBD"/>
</dbReference>
<dbReference type="PANTHER" id="PTHR31001">
    <property type="entry name" value="UNCHARACTERIZED TRANSCRIPTIONAL REGULATORY PROTEIN"/>
    <property type="match status" value="1"/>
</dbReference>
<proteinExistence type="predicted"/>
<gene>
    <name evidence="5" type="ORF">N656DRAFT_513329</name>
</gene>
<dbReference type="SMART" id="SM00906">
    <property type="entry name" value="Fungal_trans"/>
    <property type="match status" value="1"/>
</dbReference>
<evidence type="ECO:0000313" key="6">
    <source>
        <dbReference type="Proteomes" id="UP001302812"/>
    </source>
</evidence>
<name>A0AAN6QC41_9PEZI</name>
<evidence type="ECO:0000256" key="1">
    <source>
        <dbReference type="ARBA" id="ARBA00004123"/>
    </source>
</evidence>
<evidence type="ECO:0000259" key="4">
    <source>
        <dbReference type="PROSITE" id="PS50048"/>
    </source>
</evidence>
<dbReference type="Pfam" id="PF04082">
    <property type="entry name" value="Fungal_trans"/>
    <property type="match status" value="1"/>
</dbReference>
<protein>
    <recommendedName>
        <fullName evidence="4">Zn(2)-C6 fungal-type domain-containing protein</fullName>
    </recommendedName>
</protein>
<dbReference type="EMBL" id="MU853374">
    <property type="protein sequence ID" value="KAK4107433.1"/>
    <property type="molecule type" value="Genomic_DNA"/>
</dbReference>
<evidence type="ECO:0000313" key="5">
    <source>
        <dbReference type="EMBL" id="KAK4107433.1"/>
    </source>
</evidence>
<reference evidence="5" key="1">
    <citation type="journal article" date="2023" name="Mol. Phylogenet. Evol.">
        <title>Genome-scale phylogeny and comparative genomics of the fungal order Sordariales.</title>
        <authorList>
            <person name="Hensen N."/>
            <person name="Bonometti L."/>
            <person name="Westerberg I."/>
            <person name="Brannstrom I.O."/>
            <person name="Guillou S."/>
            <person name="Cros-Aarteil S."/>
            <person name="Calhoun S."/>
            <person name="Haridas S."/>
            <person name="Kuo A."/>
            <person name="Mondo S."/>
            <person name="Pangilinan J."/>
            <person name="Riley R."/>
            <person name="LaButti K."/>
            <person name="Andreopoulos B."/>
            <person name="Lipzen A."/>
            <person name="Chen C."/>
            <person name="Yan M."/>
            <person name="Daum C."/>
            <person name="Ng V."/>
            <person name="Clum A."/>
            <person name="Steindorff A."/>
            <person name="Ohm R.A."/>
            <person name="Martin F."/>
            <person name="Silar P."/>
            <person name="Natvig D.O."/>
            <person name="Lalanne C."/>
            <person name="Gautier V."/>
            <person name="Ament-Velasquez S.L."/>
            <person name="Kruys A."/>
            <person name="Hutchinson M.I."/>
            <person name="Powell A.J."/>
            <person name="Barry K."/>
            <person name="Miller A.N."/>
            <person name="Grigoriev I.V."/>
            <person name="Debuchy R."/>
            <person name="Gladieux P."/>
            <person name="Hiltunen Thoren M."/>
            <person name="Johannesson H."/>
        </authorList>
    </citation>
    <scope>NUCLEOTIDE SEQUENCE</scope>
    <source>
        <strain evidence="5">CBS 508.74</strain>
    </source>
</reference>
<dbReference type="SUPFAM" id="SSF57701">
    <property type="entry name" value="Zn2/Cys6 DNA-binding domain"/>
    <property type="match status" value="1"/>
</dbReference>